<evidence type="ECO:0000256" key="1">
    <source>
        <dbReference type="SAM" id="MobiDB-lite"/>
    </source>
</evidence>
<reference evidence="3" key="1">
    <citation type="journal article" date="2019" name="Int. J. Syst. Evol. Microbiol.">
        <title>The Global Catalogue of Microorganisms (GCM) 10K type strain sequencing project: providing services to taxonomists for standard genome sequencing and annotation.</title>
        <authorList>
            <consortium name="The Broad Institute Genomics Platform"/>
            <consortium name="The Broad Institute Genome Sequencing Center for Infectious Disease"/>
            <person name="Wu L."/>
            <person name="Ma J."/>
        </authorList>
    </citation>
    <scope>NUCLEOTIDE SEQUENCE [LARGE SCALE GENOMIC DNA]</scope>
    <source>
        <strain evidence="3">NBRC 113072</strain>
    </source>
</reference>
<sequence>MVDFIRDPHGVTVFADGHPQSHIADDPGFLVFEYMQHLAAVLDLLRPSPPARLAVTHVGGAGLTLPRYVEHVRPGSPQIVLEPDAALTEAVRAAAPLPRGHRIRVRATTGEDGVSALRPGTADALVLDAFTAGTVPAEVTMLEFLTPAASVLRPGGVFAANLYDEPGLRYVTRVSATVGAAGLPHRAVVATHDVLKGRRGGNLVLVASAEELDVAELTRRLRRAPIPTGLRTDIVRRPSGAALLTRDDPMPSPTAPDPGRWRVR</sequence>
<protein>
    <recommendedName>
        <fullName evidence="4">Spermidine synthase</fullName>
    </recommendedName>
</protein>
<keyword evidence="3" id="KW-1185">Reference proteome</keyword>
<dbReference type="Gene3D" id="3.40.50.150">
    <property type="entry name" value="Vaccinia Virus protein VP39"/>
    <property type="match status" value="1"/>
</dbReference>
<dbReference type="InterPro" id="IPR029063">
    <property type="entry name" value="SAM-dependent_MTases_sf"/>
</dbReference>
<evidence type="ECO:0008006" key="4">
    <source>
        <dbReference type="Google" id="ProtNLM"/>
    </source>
</evidence>
<proteinExistence type="predicted"/>
<feature type="region of interest" description="Disordered" evidence="1">
    <location>
        <begin position="238"/>
        <end position="264"/>
    </location>
</feature>
<evidence type="ECO:0000313" key="3">
    <source>
        <dbReference type="Proteomes" id="UP001157126"/>
    </source>
</evidence>
<gene>
    <name evidence="2" type="ORF">GCM10025883_02620</name>
</gene>
<dbReference type="NCBIfam" id="NF037959">
    <property type="entry name" value="MFS_SpdSyn"/>
    <property type="match status" value="1"/>
</dbReference>
<accession>A0ABQ6IJV9</accession>
<comment type="caution">
    <text evidence="2">The sequence shown here is derived from an EMBL/GenBank/DDBJ whole genome shotgun (WGS) entry which is preliminary data.</text>
</comment>
<organism evidence="2 3">
    <name type="scientific">Mobilicoccus caccae</name>
    <dbReference type="NCBI Taxonomy" id="1859295"/>
    <lineage>
        <taxon>Bacteria</taxon>
        <taxon>Bacillati</taxon>
        <taxon>Actinomycetota</taxon>
        <taxon>Actinomycetes</taxon>
        <taxon>Micrococcales</taxon>
        <taxon>Dermatophilaceae</taxon>
        <taxon>Mobilicoccus</taxon>
    </lineage>
</organism>
<dbReference type="SUPFAM" id="SSF53335">
    <property type="entry name" value="S-adenosyl-L-methionine-dependent methyltransferases"/>
    <property type="match status" value="1"/>
</dbReference>
<name>A0ABQ6IJV9_9MICO</name>
<dbReference type="Proteomes" id="UP001157126">
    <property type="component" value="Unassembled WGS sequence"/>
</dbReference>
<evidence type="ECO:0000313" key="2">
    <source>
        <dbReference type="EMBL" id="GMA38217.1"/>
    </source>
</evidence>
<dbReference type="EMBL" id="BSUO01000001">
    <property type="protein sequence ID" value="GMA38217.1"/>
    <property type="molecule type" value="Genomic_DNA"/>
</dbReference>
<dbReference type="RefSeq" id="WP_284302308.1">
    <property type="nucleotide sequence ID" value="NZ_BSUO01000001.1"/>
</dbReference>